<dbReference type="Gene3D" id="6.10.140.2220">
    <property type="match status" value="1"/>
</dbReference>
<keyword evidence="1" id="KW-0479">Metal-binding</keyword>
<organism evidence="6 7">
    <name type="scientific">Polarella glacialis</name>
    <name type="common">Dinoflagellate</name>
    <dbReference type="NCBI Taxonomy" id="89957"/>
    <lineage>
        <taxon>Eukaryota</taxon>
        <taxon>Sar</taxon>
        <taxon>Alveolata</taxon>
        <taxon>Dinophyceae</taxon>
        <taxon>Suessiales</taxon>
        <taxon>Suessiaceae</taxon>
        <taxon>Polarella</taxon>
    </lineage>
</organism>
<dbReference type="PROSITE" id="PS01360">
    <property type="entry name" value="ZF_MYND_1"/>
    <property type="match status" value="1"/>
</dbReference>
<dbReference type="Proteomes" id="UP000654075">
    <property type="component" value="Unassembled WGS sequence"/>
</dbReference>
<comment type="caution">
    <text evidence="6">The sequence shown here is derived from an EMBL/GenBank/DDBJ whole genome shotgun (WGS) entry which is preliminary data.</text>
</comment>
<evidence type="ECO:0000256" key="1">
    <source>
        <dbReference type="ARBA" id="ARBA00022723"/>
    </source>
</evidence>
<evidence type="ECO:0000259" key="5">
    <source>
        <dbReference type="PROSITE" id="PS50865"/>
    </source>
</evidence>
<evidence type="ECO:0000313" key="7">
    <source>
        <dbReference type="Proteomes" id="UP000654075"/>
    </source>
</evidence>
<dbReference type="PROSITE" id="PS50865">
    <property type="entry name" value="ZF_MYND_2"/>
    <property type="match status" value="1"/>
</dbReference>
<evidence type="ECO:0000256" key="2">
    <source>
        <dbReference type="ARBA" id="ARBA00022771"/>
    </source>
</evidence>
<dbReference type="InterPro" id="IPR002893">
    <property type="entry name" value="Znf_MYND"/>
</dbReference>
<evidence type="ECO:0000313" key="6">
    <source>
        <dbReference type="EMBL" id="CAE8638732.1"/>
    </source>
</evidence>
<feature type="domain" description="MYND-type" evidence="5">
    <location>
        <begin position="116"/>
        <end position="158"/>
    </location>
</feature>
<dbReference type="OrthoDB" id="194358at2759"/>
<dbReference type="Pfam" id="PF01753">
    <property type="entry name" value="zf-MYND"/>
    <property type="match status" value="1"/>
</dbReference>
<evidence type="ECO:0000256" key="3">
    <source>
        <dbReference type="ARBA" id="ARBA00022833"/>
    </source>
</evidence>
<gene>
    <name evidence="6" type="ORF">PGLA1383_LOCUS53871</name>
</gene>
<dbReference type="GO" id="GO:0008270">
    <property type="term" value="F:zinc ion binding"/>
    <property type="evidence" value="ECO:0007669"/>
    <property type="project" value="UniProtKB-KW"/>
</dbReference>
<sequence>MNWVWESKRGITCAQFDNARTEAKVAMPESFQKTKDKWEQTLRAYISVLEGSLEHADRIGLTESRQSKIASKTSRPAALLEFLGGLHSAPSMRAFAMTGSDSHYLTRCHQFQQAICGRCCASEPVPGSFQKCGACKTVRYCGTDCQRKHWGAGHRDECKARSQRAP</sequence>
<keyword evidence="3" id="KW-0862">Zinc</keyword>
<dbReference type="AlphaFoldDB" id="A0A813HMC9"/>
<dbReference type="SUPFAM" id="SSF144232">
    <property type="entry name" value="HIT/MYND zinc finger-like"/>
    <property type="match status" value="1"/>
</dbReference>
<dbReference type="EMBL" id="CAJNNV010032045">
    <property type="protein sequence ID" value="CAE8638732.1"/>
    <property type="molecule type" value="Genomic_DNA"/>
</dbReference>
<keyword evidence="2 4" id="KW-0863">Zinc-finger</keyword>
<keyword evidence="7" id="KW-1185">Reference proteome</keyword>
<accession>A0A813HMC9</accession>
<reference evidence="6" key="1">
    <citation type="submission" date="2021-02" db="EMBL/GenBank/DDBJ databases">
        <authorList>
            <person name="Dougan E. K."/>
            <person name="Rhodes N."/>
            <person name="Thang M."/>
            <person name="Chan C."/>
        </authorList>
    </citation>
    <scope>NUCLEOTIDE SEQUENCE</scope>
</reference>
<evidence type="ECO:0000256" key="4">
    <source>
        <dbReference type="PROSITE-ProRule" id="PRU00134"/>
    </source>
</evidence>
<proteinExistence type="predicted"/>
<protein>
    <recommendedName>
        <fullName evidence="5">MYND-type domain-containing protein</fullName>
    </recommendedName>
</protein>
<name>A0A813HMC9_POLGL</name>